<dbReference type="NCBIfam" id="NF004283">
    <property type="entry name" value="PRK05692.1"/>
    <property type="match status" value="1"/>
</dbReference>
<dbReference type="GO" id="GO:0046951">
    <property type="term" value="P:ketone body biosynthetic process"/>
    <property type="evidence" value="ECO:0007669"/>
    <property type="project" value="TreeGrafter"/>
</dbReference>
<evidence type="ECO:0000256" key="3">
    <source>
        <dbReference type="ARBA" id="ARBA00012910"/>
    </source>
</evidence>
<gene>
    <name evidence="7" type="ORF">DLM_0696</name>
</gene>
<dbReference type="STRING" id="332411.VI06_12440"/>
<dbReference type="PANTHER" id="PTHR42738">
    <property type="entry name" value="HYDROXYMETHYLGLUTARYL-COA LYASE"/>
    <property type="match status" value="1"/>
</dbReference>
<dbReference type="EMBL" id="AP018823">
    <property type="protein sequence ID" value="BBF84349.1"/>
    <property type="molecule type" value="Genomic_DNA"/>
</dbReference>
<dbReference type="Proteomes" id="UP000198290">
    <property type="component" value="Chromosome"/>
</dbReference>
<dbReference type="InterPro" id="IPR043594">
    <property type="entry name" value="HMGL"/>
</dbReference>
<sequence length="297" mass="31185">MPTVKIVEVGPRDGLQNEKQQVDTASKLELIRRLAASGLTTIEAGAFVSPKWVPQMADSLHILQALELSGSVNYPVLVPNDKGMEQALAAGVREIAVFGAASEGFSQKNINASIAESLARFDSVMATARREGIRVRGYVSCVVDCPYEGPIAPAKVAEVAARLLDMGCYEISLGDTIGTATPNRALDMLEAVSKLVPIAQLAGHFHDTYGMAISNIHACFQAGIRTFDSSIAGLGGCPYARGASGNVATEDVVYLMHGLGVDCGIDLPSLVQTAWFAAGLLGRAPTSKVAQAMATVH</sequence>
<reference evidence="8" key="3">
    <citation type="journal article" date="2017" name="Plant Physiol. Biochem.">
        <title>Differential oxidative and antioxidative response of duckweed Lemna minor toward plant growth promoting/inhibiting bacteria.</title>
        <authorList>
            <person name="Ishizawa H."/>
            <person name="Kuroda M."/>
            <person name="Morikawa M."/>
            <person name="Ike M."/>
        </authorList>
    </citation>
    <scope>NUCLEOTIDE SEQUENCE [LARGE SCALE GENOMIC DNA]</scope>
    <source>
        <strain evidence="8">H3</strain>
    </source>
</reference>
<dbReference type="GO" id="GO:0046872">
    <property type="term" value="F:metal ion binding"/>
    <property type="evidence" value="ECO:0007669"/>
    <property type="project" value="UniProtKB-KW"/>
</dbReference>
<dbReference type="InterPro" id="IPR013785">
    <property type="entry name" value="Aldolase_TIM"/>
</dbReference>
<comment type="similarity">
    <text evidence="2">Belongs to the HMG-CoA lyase family.</text>
</comment>
<dbReference type="OrthoDB" id="9784013at2"/>
<dbReference type="GO" id="GO:0006552">
    <property type="term" value="P:L-leucine catabolic process"/>
    <property type="evidence" value="ECO:0007669"/>
    <property type="project" value="TreeGrafter"/>
</dbReference>
<dbReference type="Gene3D" id="3.20.20.70">
    <property type="entry name" value="Aldolase class I"/>
    <property type="match status" value="1"/>
</dbReference>
<keyword evidence="5 7" id="KW-0456">Lyase</keyword>
<evidence type="ECO:0000259" key="6">
    <source>
        <dbReference type="PROSITE" id="PS50991"/>
    </source>
</evidence>
<evidence type="ECO:0000256" key="1">
    <source>
        <dbReference type="ARBA" id="ARBA00005143"/>
    </source>
</evidence>
<dbReference type="KEGG" id="amah:DLM_0696"/>
<evidence type="ECO:0000256" key="5">
    <source>
        <dbReference type="ARBA" id="ARBA00023239"/>
    </source>
</evidence>
<organism evidence="7 8">
    <name type="scientific">Aquitalea magnusonii</name>
    <dbReference type="NCBI Taxonomy" id="332411"/>
    <lineage>
        <taxon>Bacteria</taxon>
        <taxon>Pseudomonadati</taxon>
        <taxon>Pseudomonadota</taxon>
        <taxon>Betaproteobacteria</taxon>
        <taxon>Neisseriales</taxon>
        <taxon>Chromobacteriaceae</taxon>
        <taxon>Aquitalea</taxon>
    </lineage>
</organism>
<evidence type="ECO:0000256" key="4">
    <source>
        <dbReference type="ARBA" id="ARBA00022723"/>
    </source>
</evidence>
<dbReference type="AlphaFoldDB" id="A0A3G9GC93"/>
<dbReference type="Pfam" id="PF00682">
    <property type="entry name" value="HMGL-like"/>
    <property type="match status" value="1"/>
</dbReference>
<reference evidence="8" key="1">
    <citation type="journal article" date="2017" name="Biotechnol. Biofuels">
        <title>Evaluation of environmental bacterial communities as a factor affecting the growth of duckweed Lemna minor.</title>
        <authorList>
            <person name="Ishizawa H."/>
            <person name="Kuroda M."/>
            <person name="Morikawa M."/>
            <person name="Ike M."/>
        </authorList>
    </citation>
    <scope>NUCLEOTIDE SEQUENCE [LARGE SCALE GENOMIC DNA]</scope>
    <source>
        <strain evidence="8">H3</strain>
    </source>
</reference>
<dbReference type="InterPro" id="IPR000891">
    <property type="entry name" value="PYR_CT"/>
</dbReference>
<dbReference type="EC" id="4.1.3.4" evidence="3"/>
<comment type="pathway">
    <text evidence="1">Metabolic intermediate metabolism; (S)-3-hydroxy-3-methylglutaryl-CoA degradation; acetoacetate from (S)-3-hydroxy-3-methylglutaryl-CoA: step 1/1.</text>
</comment>
<accession>A0A3G9GC93</accession>
<evidence type="ECO:0000256" key="2">
    <source>
        <dbReference type="ARBA" id="ARBA00009405"/>
    </source>
</evidence>
<dbReference type="GO" id="GO:0004419">
    <property type="term" value="F:hydroxymethylglutaryl-CoA lyase activity"/>
    <property type="evidence" value="ECO:0007669"/>
    <property type="project" value="UniProtKB-EC"/>
</dbReference>
<protein>
    <recommendedName>
        <fullName evidence="3">hydroxymethylglutaryl-CoA lyase</fullName>
        <ecNumber evidence="3">4.1.3.4</ecNumber>
    </recommendedName>
</protein>
<evidence type="ECO:0000313" key="7">
    <source>
        <dbReference type="EMBL" id="BBF84349.1"/>
    </source>
</evidence>
<dbReference type="PANTHER" id="PTHR42738:SF7">
    <property type="entry name" value="HYDROXYMETHYLGLUTARYL-COA LYASE"/>
    <property type="match status" value="1"/>
</dbReference>
<keyword evidence="8" id="KW-1185">Reference proteome</keyword>
<dbReference type="CDD" id="cd07938">
    <property type="entry name" value="DRE_TIM_HMGL"/>
    <property type="match status" value="1"/>
</dbReference>
<proteinExistence type="inferred from homology"/>
<evidence type="ECO:0000313" key="8">
    <source>
        <dbReference type="Proteomes" id="UP000198290"/>
    </source>
</evidence>
<name>A0A3G9GC93_9NEIS</name>
<feature type="domain" description="Pyruvate carboxyltransferase" evidence="6">
    <location>
        <begin position="4"/>
        <end position="271"/>
    </location>
</feature>
<dbReference type="SUPFAM" id="SSF51569">
    <property type="entry name" value="Aldolase"/>
    <property type="match status" value="1"/>
</dbReference>
<keyword evidence="4" id="KW-0479">Metal-binding</keyword>
<dbReference type="RefSeq" id="WP_089082755.1">
    <property type="nucleotide sequence ID" value="NZ_AP018823.1"/>
</dbReference>
<dbReference type="FunFam" id="3.20.20.70:FF:000201">
    <property type="entry name" value="Hydroxymethylglutaryl-CoA lyase"/>
    <property type="match status" value="1"/>
</dbReference>
<reference evidence="7 8" key="2">
    <citation type="journal article" date="2017" name="Genome Announc.">
        <title>Draft genome sequence of Aquitalea magnusonii strain H3, a plant growth-promoting bacterium of duckweed Lemna minor.</title>
        <authorList>
            <person name="Ishizawa H."/>
            <person name="Kuroda M."/>
            <person name="Ike M."/>
        </authorList>
    </citation>
    <scope>NUCLEOTIDE SEQUENCE [LARGE SCALE GENOMIC DNA]</scope>
    <source>
        <strain evidence="7 8">H3</strain>
    </source>
</reference>
<dbReference type="PROSITE" id="PS50991">
    <property type="entry name" value="PYR_CT"/>
    <property type="match status" value="1"/>
</dbReference>